<dbReference type="GO" id="GO:0006814">
    <property type="term" value="P:sodium ion transport"/>
    <property type="evidence" value="ECO:0007669"/>
    <property type="project" value="UniProtKB-KW"/>
</dbReference>
<reference evidence="13" key="1">
    <citation type="journal article" date="2023" name="Mol. Biol. Evol.">
        <title>Third-Generation Sequencing Reveals the Adaptive Role of the Epigenome in Three Deep-Sea Polychaetes.</title>
        <authorList>
            <person name="Perez M."/>
            <person name="Aroh O."/>
            <person name="Sun Y."/>
            <person name="Lan Y."/>
            <person name="Juniper S.K."/>
            <person name="Young C.R."/>
            <person name="Angers B."/>
            <person name="Qian P.Y."/>
        </authorList>
    </citation>
    <scope>NUCLEOTIDE SEQUENCE</scope>
    <source>
        <strain evidence="13">P08H-3</strain>
    </source>
</reference>
<evidence type="ECO:0000256" key="9">
    <source>
        <dbReference type="ARBA" id="ARBA00023136"/>
    </source>
</evidence>
<evidence type="ECO:0000313" key="13">
    <source>
        <dbReference type="EMBL" id="KAK2154223.1"/>
    </source>
</evidence>
<dbReference type="PANTHER" id="PTHR42985:SF40">
    <property type="entry name" value="LD47995P-RELATED"/>
    <property type="match status" value="1"/>
</dbReference>
<feature type="compositionally biased region" description="Basic and acidic residues" evidence="11">
    <location>
        <begin position="469"/>
        <end position="479"/>
    </location>
</feature>
<organism evidence="13 14">
    <name type="scientific">Paralvinella palmiformis</name>
    <dbReference type="NCBI Taxonomy" id="53620"/>
    <lineage>
        <taxon>Eukaryota</taxon>
        <taxon>Metazoa</taxon>
        <taxon>Spiralia</taxon>
        <taxon>Lophotrochozoa</taxon>
        <taxon>Annelida</taxon>
        <taxon>Polychaeta</taxon>
        <taxon>Sedentaria</taxon>
        <taxon>Canalipalpata</taxon>
        <taxon>Terebellida</taxon>
        <taxon>Terebelliformia</taxon>
        <taxon>Alvinellidae</taxon>
        <taxon>Paralvinella</taxon>
    </lineage>
</organism>
<keyword evidence="9 12" id="KW-0472">Membrane</keyword>
<evidence type="ECO:0000313" key="14">
    <source>
        <dbReference type="Proteomes" id="UP001208570"/>
    </source>
</evidence>
<dbReference type="InterPro" id="IPR038377">
    <property type="entry name" value="Na/Glc_symporter_sf"/>
</dbReference>
<dbReference type="InterPro" id="IPR051163">
    <property type="entry name" value="Sodium:Solute_Symporter_SSF"/>
</dbReference>
<dbReference type="Proteomes" id="UP001208570">
    <property type="component" value="Unassembled WGS sequence"/>
</dbReference>
<evidence type="ECO:0000256" key="1">
    <source>
        <dbReference type="ARBA" id="ARBA00004651"/>
    </source>
</evidence>
<comment type="caution">
    <text evidence="13">The sequence shown here is derived from an EMBL/GenBank/DDBJ whole genome shotgun (WGS) entry which is preliminary data.</text>
</comment>
<comment type="similarity">
    <text evidence="2">Belongs to the sodium:solute symporter (SSF) (TC 2.A.21) family.</text>
</comment>
<keyword evidence="5 12" id="KW-0812">Transmembrane</keyword>
<keyword evidence="7" id="KW-0915">Sodium</keyword>
<dbReference type="PANTHER" id="PTHR42985">
    <property type="entry name" value="SODIUM-COUPLED MONOCARBOXYLATE TRANSPORTER"/>
    <property type="match status" value="1"/>
</dbReference>
<gene>
    <name evidence="13" type="ORF">LSH36_274g05017</name>
</gene>
<keyword evidence="6 12" id="KW-1133">Transmembrane helix</keyword>
<feature type="compositionally biased region" description="Acidic residues" evidence="11">
    <location>
        <begin position="432"/>
        <end position="441"/>
    </location>
</feature>
<feature type="transmembrane region" description="Helical" evidence="12">
    <location>
        <begin position="235"/>
        <end position="254"/>
    </location>
</feature>
<dbReference type="GO" id="GO:0015293">
    <property type="term" value="F:symporter activity"/>
    <property type="evidence" value="ECO:0007669"/>
    <property type="project" value="TreeGrafter"/>
</dbReference>
<accession>A0AAD9N3M5</accession>
<sequence>MFIIGGLGQILFLAPTDESPNSFFGCDPCRTEDCPPSRRLSTDTGEMAPKFQIADYVVFAISIIASLSIGIYFSFSGHRPQTNKQYLTGDGRLHVIPVAISLVVSFVSTIGILGNPAEVYAYGTQYMWYLFAMVIGILAGTFLFVPLYYPLKYTRMRFHARYLEYFVVMLALLNMASYSFLDTRNYLEVLYTSHHNDRIHTAQGTLEVGSVHEVWEINKQWNRVVVPEIDPTIRMTFWSVCVTNPLLWMMLIGSQSSVQRFVSLSSLRSAKLSTILTIPGFLFSGSLACVTGVTAFAYYAKKGCDPLSSGTISSPNQSTTVAAIIGLAVSGWIGVGTTLNKVRDPVLPGPVHNCSILDPGAATTMSSLNNSFTESRIPWFYSVSYFYFPIVGLLTVFVVSIMALPFPCLRPPIKTQKRFLFPCLRRYFGAPDDPDSLDQEPEEKPLDSKSEQMEIEETKQAEQMPAENDVWRSRDDDKMAAGNGELAAEPNYPSKYTHQDYY</sequence>
<proteinExistence type="inferred from homology"/>
<evidence type="ECO:0000256" key="2">
    <source>
        <dbReference type="ARBA" id="ARBA00006434"/>
    </source>
</evidence>
<feature type="region of interest" description="Disordered" evidence="11">
    <location>
        <begin position="432"/>
        <end position="502"/>
    </location>
</feature>
<evidence type="ECO:0000256" key="4">
    <source>
        <dbReference type="ARBA" id="ARBA00022475"/>
    </source>
</evidence>
<dbReference type="PROSITE" id="PS50283">
    <property type="entry name" value="NA_SOLUT_SYMP_3"/>
    <property type="match status" value="1"/>
</dbReference>
<feature type="transmembrane region" description="Helical" evidence="12">
    <location>
        <begin position="126"/>
        <end position="150"/>
    </location>
</feature>
<keyword evidence="14" id="KW-1185">Reference proteome</keyword>
<feature type="compositionally biased region" description="Basic and acidic residues" evidence="11">
    <location>
        <begin position="442"/>
        <end position="460"/>
    </location>
</feature>
<evidence type="ECO:0000256" key="8">
    <source>
        <dbReference type="ARBA" id="ARBA00023065"/>
    </source>
</evidence>
<feature type="transmembrane region" description="Helical" evidence="12">
    <location>
        <begin position="95"/>
        <end position="114"/>
    </location>
</feature>
<keyword evidence="4" id="KW-1003">Cell membrane</keyword>
<feature type="transmembrane region" description="Helical" evidence="12">
    <location>
        <begin position="56"/>
        <end position="75"/>
    </location>
</feature>
<keyword evidence="3" id="KW-0813">Transport</keyword>
<evidence type="ECO:0000256" key="3">
    <source>
        <dbReference type="ARBA" id="ARBA00022448"/>
    </source>
</evidence>
<dbReference type="AlphaFoldDB" id="A0AAD9N3M5"/>
<feature type="transmembrane region" description="Helical" evidence="12">
    <location>
        <begin position="275"/>
        <end position="300"/>
    </location>
</feature>
<evidence type="ECO:0000256" key="5">
    <source>
        <dbReference type="ARBA" id="ARBA00022692"/>
    </source>
</evidence>
<dbReference type="GO" id="GO:0005886">
    <property type="term" value="C:plasma membrane"/>
    <property type="evidence" value="ECO:0007669"/>
    <property type="project" value="UniProtKB-SubCell"/>
</dbReference>
<dbReference type="InterPro" id="IPR001734">
    <property type="entry name" value="Na/solute_symporter"/>
</dbReference>
<evidence type="ECO:0000256" key="11">
    <source>
        <dbReference type="SAM" id="MobiDB-lite"/>
    </source>
</evidence>
<evidence type="ECO:0000256" key="6">
    <source>
        <dbReference type="ARBA" id="ARBA00022989"/>
    </source>
</evidence>
<evidence type="ECO:0000256" key="12">
    <source>
        <dbReference type="SAM" id="Phobius"/>
    </source>
</evidence>
<feature type="transmembrane region" description="Helical" evidence="12">
    <location>
        <begin position="162"/>
        <end position="181"/>
    </location>
</feature>
<protein>
    <submittedName>
        <fullName evidence="13">Uncharacterized protein</fullName>
    </submittedName>
</protein>
<keyword evidence="10" id="KW-0739">Sodium transport</keyword>
<evidence type="ECO:0000256" key="10">
    <source>
        <dbReference type="ARBA" id="ARBA00023201"/>
    </source>
</evidence>
<evidence type="ECO:0000256" key="7">
    <source>
        <dbReference type="ARBA" id="ARBA00023053"/>
    </source>
</evidence>
<feature type="transmembrane region" description="Helical" evidence="12">
    <location>
        <begin position="385"/>
        <end position="406"/>
    </location>
</feature>
<name>A0AAD9N3M5_9ANNE</name>
<dbReference type="EMBL" id="JAODUP010000274">
    <property type="protein sequence ID" value="KAK2154223.1"/>
    <property type="molecule type" value="Genomic_DNA"/>
</dbReference>
<comment type="subcellular location">
    <subcellularLocation>
        <location evidence="1">Cell membrane</location>
        <topology evidence="1">Multi-pass membrane protein</topology>
    </subcellularLocation>
</comment>
<feature type="transmembrane region" description="Helical" evidence="12">
    <location>
        <begin position="320"/>
        <end position="339"/>
    </location>
</feature>
<dbReference type="Gene3D" id="1.20.1730.10">
    <property type="entry name" value="Sodium/glucose cotransporter"/>
    <property type="match status" value="2"/>
</dbReference>
<keyword evidence="8" id="KW-0406">Ion transport</keyword>